<dbReference type="InterPro" id="IPR051400">
    <property type="entry name" value="HAD-like_hydrolase"/>
</dbReference>
<evidence type="ECO:0000313" key="5">
    <source>
        <dbReference type="Proteomes" id="UP000245657"/>
    </source>
</evidence>
<dbReference type="GeneID" id="97548948"/>
<dbReference type="RefSeq" id="WP_109968019.1">
    <property type="nucleotide sequence ID" value="NZ_CP176093.1"/>
</dbReference>
<gene>
    <name evidence="4" type="ORF">DK846_05920</name>
</gene>
<evidence type="ECO:0000256" key="3">
    <source>
        <dbReference type="ARBA" id="ARBA00022842"/>
    </source>
</evidence>
<keyword evidence="2 4" id="KW-0378">Hydrolase</keyword>
<dbReference type="OrthoDB" id="27736at2157"/>
<proteinExistence type="predicted"/>
<comment type="caution">
    <text evidence="4">The sequence shown here is derived from an EMBL/GenBank/DDBJ whole genome shotgun (WGS) entry which is preliminary data.</text>
</comment>
<dbReference type="PANTHER" id="PTHR46470:SF2">
    <property type="entry name" value="GLYCERALDEHYDE 3-PHOSPHATE PHOSPHATASE"/>
    <property type="match status" value="1"/>
</dbReference>
<name>A0A2V2MXZ8_9EURY</name>
<dbReference type="PANTHER" id="PTHR46470">
    <property type="entry name" value="N-ACYLNEURAMINATE-9-PHOSPHATASE"/>
    <property type="match status" value="1"/>
</dbReference>
<dbReference type="Pfam" id="PF13419">
    <property type="entry name" value="HAD_2"/>
    <property type="match status" value="1"/>
</dbReference>
<keyword evidence="5" id="KW-1185">Reference proteome</keyword>
<protein>
    <submittedName>
        <fullName evidence="4">HAD family hydrolase</fullName>
    </submittedName>
</protein>
<dbReference type="EMBL" id="QGMY01000005">
    <property type="protein sequence ID" value="PWR73014.1"/>
    <property type="molecule type" value="Genomic_DNA"/>
</dbReference>
<dbReference type="InterPro" id="IPR041492">
    <property type="entry name" value="HAD_2"/>
</dbReference>
<dbReference type="AlphaFoldDB" id="A0A2V2MXZ8"/>
<dbReference type="Gene3D" id="3.40.50.1000">
    <property type="entry name" value="HAD superfamily/HAD-like"/>
    <property type="match status" value="1"/>
</dbReference>
<accession>A0A2V2MXZ8</accession>
<dbReference type="Proteomes" id="UP000245657">
    <property type="component" value="Unassembled WGS sequence"/>
</dbReference>
<keyword evidence="1" id="KW-0479">Metal-binding</keyword>
<organism evidence="4 5">
    <name type="scientific">Methanospirillum lacunae</name>
    <dbReference type="NCBI Taxonomy" id="668570"/>
    <lineage>
        <taxon>Archaea</taxon>
        <taxon>Methanobacteriati</taxon>
        <taxon>Methanobacteriota</taxon>
        <taxon>Stenosarchaea group</taxon>
        <taxon>Methanomicrobia</taxon>
        <taxon>Methanomicrobiales</taxon>
        <taxon>Methanospirillaceae</taxon>
        <taxon>Methanospirillum</taxon>
    </lineage>
</organism>
<dbReference type="GO" id="GO:0046872">
    <property type="term" value="F:metal ion binding"/>
    <property type="evidence" value="ECO:0007669"/>
    <property type="project" value="UniProtKB-KW"/>
</dbReference>
<reference evidence="4 5" key="1">
    <citation type="submission" date="2018-05" db="EMBL/GenBank/DDBJ databases">
        <title>Draft genome of Methanospirillum lacunae Ki8-1.</title>
        <authorList>
            <person name="Dueholm M.S."/>
            <person name="Nielsen P.H."/>
            <person name="Bakmann L.F."/>
            <person name="Otzen D.E."/>
        </authorList>
    </citation>
    <scope>NUCLEOTIDE SEQUENCE [LARGE SCALE GENOMIC DNA]</scope>
    <source>
        <strain evidence="4 5">Ki8-1</strain>
    </source>
</reference>
<sequence length="233" mass="25869">MDAYRPPLPGAILFDLDNTLCTFVDAKQAACNAVAQLTGAGSGEELFSYFLRPKYNFEDHAHITDYLRDINAYSEQLAKKAGIVYDEVKLDTIALYPGVEETLDAIKEAGVKIAVVTDAFSSQAEERMHKLGIDSCFPVLVTPDISGQRKPGHASFILAMEQLHVTPSETWVVGDSLRREVVPGLELGLTTVFARYGDWIQIEMPEVKPHHILDQFSDLLNLPGLSHLQIRQK</sequence>
<evidence type="ECO:0000313" key="4">
    <source>
        <dbReference type="EMBL" id="PWR73014.1"/>
    </source>
</evidence>
<dbReference type="SFLD" id="SFLDG01129">
    <property type="entry name" value="C1.5:_HAD__Beta-PGM__Phosphata"/>
    <property type="match status" value="1"/>
</dbReference>
<dbReference type="SUPFAM" id="SSF56784">
    <property type="entry name" value="HAD-like"/>
    <property type="match status" value="1"/>
</dbReference>
<evidence type="ECO:0000256" key="1">
    <source>
        <dbReference type="ARBA" id="ARBA00022723"/>
    </source>
</evidence>
<dbReference type="Gene3D" id="1.10.150.520">
    <property type="match status" value="1"/>
</dbReference>
<dbReference type="InterPro" id="IPR036412">
    <property type="entry name" value="HAD-like_sf"/>
</dbReference>
<dbReference type="SFLD" id="SFLDS00003">
    <property type="entry name" value="Haloacid_Dehalogenase"/>
    <property type="match status" value="1"/>
</dbReference>
<keyword evidence="3" id="KW-0460">Magnesium</keyword>
<dbReference type="InterPro" id="IPR023214">
    <property type="entry name" value="HAD_sf"/>
</dbReference>
<dbReference type="GO" id="GO:0016791">
    <property type="term" value="F:phosphatase activity"/>
    <property type="evidence" value="ECO:0007669"/>
    <property type="project" value="TreeGrafter"/>
</dbReference>
<evidence type="ECO:0000256" key="2">
    <source>
        <dbReference type="ARBA" id="ARBA00022801"/>
    </source>
</evidence>